<evidence type="ECO:0000313" key="3">
    <source>
        <dbReference type="Proteomes" id="UP000000768"/>
    </source>
</evidence>
<dbReference type="EMBL" id="CM000760">
    <property type="protein sequence ID" value="OQU92105.1"/>
    <property type="molecule type" value="Genomic_DNA"/>
</dbReference>
<keyword evidence="1" id="KW-0812">Transmembrane</keyword>
<keyword evidence="1" id="KW-1133">Transmembrane helix</keyword>
<reference evidence="2 3" key="1">
    <citation type="journal article" date="2009" name="Nature">
        <title>The Sorghum bicolor genome and the diversification of grasses.</title>
        <authorList>
            <person name="Paterson A.H."/>
            <person name="Bowers J.E."/>
            <person name="Bruggmann R."/>
            <person name="Dubchak I."/>
            <person name="Grimwood J."/>
            <person name="Gundlach H."/>
            <person name="Haberer G."/>
            <person name="Hellsten U."/>
            <person name="Mitros T."/>
            <person name="Poliakov A."/>
            <person name="Schmutz J."/>
            <person name="Spannagl M."/>
            <person name="Tang H."/>
            <person name="Wang X."/>
            <person name="Wicker T."/>
            <person name="Bharti A.K."/>
            <person name="Chapman J."/>
            <person name="Feltus F.A."/>
            <person name="Gowik U."/>
            <person name="Grigoriev I.V."/>
            <person name="Lyons E."/>
            <person name="Maher C.A."/>
            <person name="Martis M."/>
            <person name="Narechania A."/>
            <person name="Otillar R.P."/>
            <person name="Penning B.W."/>
            <person name="Salamov A.A."/>
            <person name="Wang Y."/>
            <person name="Zhang L."/>
            <person name="Carpita N.C."/>
            <person name="Freeling M."/>
            <person name="Gingle A.R."/>
            <person name="Hash C.T."/>
            <person name="Keller B."/>
            <person name="Klein P."/>
            <person name="Kresovich S."/>
            <person name="McCann M.C."/>
            <person name="Ming R."/>
            <person name="Peterson D.G."/>
            <person name="Mehboob-ur-Rahman"/>
            <person name="Ware D."/>
            <person name="Westhoff P."/>
            <person name="Mayer K.F."/>
            <person name="Messing J."/>
            <person name="Rokhsar D.S."/>
        </authorList>
    </citation>
    <scope>NUCLEOTIDE SEQUENCE [LARGE SCALE GENOMIC DNA]</scope>
    <source>
        <strain evidence="3">cv. BTx623</strain>
    </source>
</reference>
<dbReference type="InParanoid" id="A0A1Z5S8P5"/>
<reference evidence="3" key="2">
    <citation type="journal article" date="2018" name="Plant J.">
        <title>The Sorghum bicolor reference genome: improved assembly, gene annotations, a transcriptome atlas, and signatures of genome organization.</title>
        <authorList>
            <person name="McCormick R.F."/>
            <person name="Truong S.K."/>
            <person name="Sreedasyam A."/>
            <person name="Jenkins J."/>
            <person name="Shu S."/>
            <person name="Sims D."/>
            <person name="Kennedy M."/>
            <person name="Amirebrahimi M."/>
            <person name="Weers B.D."/>
            <person name="McKinley B."/>
            <person name="Mattison A."/>
            <person name="Morishige D.T."/>
            <person name="Grimwood J."/>
            <person name="Schmutz J."/>
            <person name="Mullet J.E."/>
        </authorList>
    </citation>
    <scope>NUCLEOTIDE SEQUENCE [LARGE SCALE GENOMIC DNA]</scope>
    <source>
        <strain evidence="3">cv. BTx623</strain>
    </source>
</reference>
<proteinExistence type="predicted"/>
<evidence type="ECO:0000256" key="1">
    <source>
        <dbReference type="SAM" id="Phobius"/>
    </source>
</evidence>
<name>A0A1Z5S8P5_SORBI</name>
<accession>A0A1Z5S8P5</accession>
<protein>
    <submittedName>
        <fullName evidence="2">Uncharacterized protein</fullName>
    </submittedName>
</protein>
<feature type="transmembrane region" description="Helical" evidence="1">
    <location>
        <begin position="40"/>
        <end position="65"/>
    </location>
</feature>
<dbReference type="PROSITE" id="PS51257">
    <property type="entry name" value="PROKAR_LIPOPROTEIN"/>
    <property type="match status" value="1"/>
</dbReference>
<sequence length="115" mass="13113">MTWAKALPMPMWSSSSCLADDDYVATSFTSLEASSMSSCVLVIVVVRLSFLLFFFSLSFGCWHFSPLCLGVCRCKQMCNFIRPFWATIYKKNSGGERPPPPVDLQKKFHLFKECY</sequence>
<gene>
    <name evidence="2" type="ORF">SORBI_3001G290832</name>
</gene>
<dbReference type="Gramene" id="OQU92105">
    <property type="protein sequence ID" value="OQU92105"/>
    <property type="gene ID" value="SORBI_3001G290832"/>
</dbReference>
<dbReference type="AlphaFoldDB" id="A0A1Z5S8P5"/>
<dbReference type="Proteomes" id="UP000000768">
    <property type="component" value="Chromosome 1"/>
</dbReference>
<keyword evidence="1" id="KW-0472">Membrane</keyword>
<organism evidence="2 3">
    <name type="scientific">Sorghum bicolor</name>
    <name type="common">Sorghum</name>
    <name type="synonym">Sorghum vulgare</name>
    <dbReference type="NCBI Taxonomy" id="4558"/>
    <lineage>
        <taxon>Eukaryota</taxon>
        <taxon>Viridiplantae</taxon>
        <taxon>Streptophyta</taxon>
        <taxon>Embryophyta</taxon>
        <taxon>Tracheophyta</taxon>
        <taxon>Spermatophyta</taxon>
        <taxon>Magnoliopsida</taxon>
        <taxon>Liliopsida</taxon>
        <taxon>Poales</taxon>
        <taxon>Poaceae</taxon>
        <taxon>PACMAD clade</taxon>
        <taxon>Panicoideae</taxon>
        <taxon>Andropogonodae</taxon>
        <taxon>Andropogoneae</taxon>
        <taxon>Sorghinae</taxon>
        <taxon>Sorghum</taxon>
    </lineage>
</organism>
<keyword evidence="3" id="KW-1185">Reference proteome</keyword>
<evidence type="ECO:0000313" key="2">
    <source>
        <dbReference type="EMBL" id="OQU92105.1"/>
    </source>
</evidence>